<name>A0A058ZP82_9RHOB</name>
<dbReference type="eggNOG" id="COG5482">
    <property type="taxonomic scope" value="Bacteria"/>
</dbReference>
<gene>
    <name evidence="1" type="ORF">ATO10_05162</name>
</gene>
<sequence>MVNLRETDLYPPLKLFLEGQGYEVKSEVCGADIVACRAQEEPVIVEMKTGFSLTLIHQAIARLSLSDTVYIAVPRGQGRRFQKALAENKTLCRRLGLGLLTVRLKDGLVEPHLDPGPYAPRQSKPRKARLLREFARREGDPNTGGTSKTKLMTAYRQDAIRIAQYLELHGATKGAVVAKACDVPVATRMMADDHYGWFERVETGIYQLTPKGVEALGNSSS</sequence>
<dbReference type="STRING" id="1461693.ATO10_05162"/>
<dbReference type="InterPro" id="IPR018679">
    <property type="entry name" value="DUF2161"/>
</dbReference>
<protein>
    <submittedName>
        <fullName evidence="1">Uncharacterized protein</fullName>
    </submittedName>
</protein>
<reference evidence="1 2" key="1">
    <citation type="submission" date="2013-04" db="EMBL/GenBank/DDBJ databases">
        <title>Shimia sp. 22II-S11-Z10 Genome Sequencing.</title>
        <authorList>
            <person name="Lai Q."/>
            <person name="Li G."/>
            <person name="Shao Z."/>
        </authorList>
    </citation>
    <scope>NUCLEOTIDE SEQUENCE [LARGE SCALE GENOMIC DNA]</scope>
    <source>
        <strain evidence="2">22II-S11-Z10</strain>
    </source>
</reference>
<dbReference type="PATRIC" id="fig|1461693.3.peg.1050"/>
<dbReference type="OrthoDB" id="9795163at2"/>
<evidence type="ECO:0000313" key="1">
    <source>
        <dbReference type="EMBL" id="KCV82972.1"/>
    </source>
</evidence>
<dbReference type="AlphaFoldDB" id="A0A058ZP82"/>
<evidence type="ECO:0000313" key="2">
    <source>
        <dbReference type="Proteomes" id="UP000024836"/>
    </source>
</evidence>
<dbReference type="Pfam" id="PF09929">
    <property type="entry name" value="DUF2161"/>
    <property type="match status" value="1"/>
</dbReference>
<dbReference type="EMBL" id="AQQY01000002">
    <property type="protein sequence ID" value="KCV82972.1"/>
    <property type="molecule type" value="Genomic_DNA"/>
</dbReference>
<comment type="caution">
    <text evidence="1">The sequence shown here is derived from an EMBL/GenBank/DDBJ whole genome shotgun (WGS) entry which is preliminary data.</text>
</comment>
<accession>A0A058ZP82</accession>
<proteinExistence type="predicted"/>
<dbReference type="Proteomes" id="UP000024836">
    <property type="component" value="Unassembled WGS sequence"/>
</dbReference>
<dbReference type="RefSeq" id="WP_035248928.1">
    <property type="nucleotide sequence ID" value="NZ_AQQY01000002.1"/>
</dbReference>
<keyword evidence="2" id="KW-1185">Reference proteome</keyword>
<organism evidence="1 2">
    <name type="scientific">Actibacterium atlanticum</name>
    <dbReference type="NCBI Taxonomy" id="1461693"/>
    <lineage>
        <taxon>Bacteria</taxon>
        <taxon>Pseudomonadati</taxon>
        <taxon>Pseudomonadota</taxon>
        <taxon>Alphaproteobacteria</taxon>
        <taxon>Rhodobacterales</taxon>
        <taxon>Roseobacteraceae</taxon>
        <taxon>Actibacterium</taxon>
    </lineage>
</organism>